<evidence type="ECO:0000313" key="2">
    <source>
        <dbReference type="EMBL" id="SCE81267.1"/>
    </source>
</evidence>
<dbReference type="EMBL" id="LT607413">
    <property type="protein sequence ID" value="SCE81267.1"/>
    <property type="molecule type" value="Genomic_DNA"/>
</dbReference>
<protein>
    <recommendedName>
        <fullName evidence="4">Lipoprotein</fullName>
    </recommendedName>
</protein>
<evidence type="ECO:0000313" key="3">
    <source>
        <dbReference type="Proteomes" id="UP000198253"/>
    </source>
</evidence>
<reference evidence="3" key="1">
    <citation type="submission" date="2016-06" db="EMBL/GenBank/DDBJ databases">
        <authorList>
            <person name="Varghese N."/>
            <person name="Submissions Spin"/>
        </authorList>
    </citation>
    <scope>NUCLEOTIDE SEQUENCE [LARGE SCALE GENOMIC DNA]</scope>
    <source>
        <strain evidence="3">DSM 43816</strain>
    </source>
</reference>
<gene>
    <name evidence="2" type="ORF">GA0070618_1113</name>
</gene>
<keyword evidence="1" id="KW-0732">Signal</keyword>
<feature type="signal peptide" evidence="1">
    <location>
        <begin position="1"/>
        <end position="22"/>
    </location>
</feature>
<dbReference type="OrthoDB" id="3389388at2"/>
<dbReference type="RefSeq" id="WP_088980670.1">
    <property type="nucleotide sequence ID" value="NZ_LT607413.1"/>
</dbReference>
<sequence>MKIRRWSAGVLAASLLVPGLTACKSDGTESTAEPAASGSAASSAVPSDAKEALLASTKEISKGNFSFTINGGELNGAGKVHAPTKSAEMSMTGGDAASADLTMEMHLVFIDTDSWVMVQFGGAMATAMPKQATSGKYQHLDRSRIKGIDQLEFSFDDVDPAGSEALTKAITEVRKTGDGLYAGTIDATKATDSDMLDADVVKALAGQASAVPFTAKLDAQGRLVELGLEVPAAGDSAAQNLVVTYADYGTTTPVQKPPADQVVEASDDVYEMFK</sequence>
<dbReference type="Proteomes" id="UP000198253">
    <property type="component" value="Chromosome I"/>
</dbReference>
<evidence type="ECO:0000256" key="1">
    <source>
        <dbReference type="SAM" id="SignalP"/>
    </source>
</evidence>
<dbReference type="AlphaFoldDB" id="A0A1C4VBB5"/>
<accession>A0A1C4VBB5</accession>
<name>A0A1C4VBB5_MICEC</name>
<keyword evidence="3" id="KW-1185">Reference proteome</keyword>
<dbReference type="PROSITE" id="PS51257">
    <property type="entry name" value="PROKAR_LIPOPROTEIN"/>
    <property type="match status" value="1"/>
</dbReference>
<feature type="chain" id="PRO_5038354326" description="Lipoprotein" evidence="1">
    <location>
        <begin position="23"/>
        <end position="274"/>
    </location>
</feature>
<evidence type="ECO:0008006" key="4">
    <source>
        <dbReference type="Google" id="ProtNLM"/>
    </source>
</evidence>
<dbReference type="InParanoid" id="A0A1C4VBB5"/>
<organism evidence="2 3">
    <name type="scientific">Micromonospora echinospora</name>
    <name type="common">Micromonospora purpurea</name>
    <dbReference type="NCBI Taxonomy" id="1877"/>
    <lineage>
        <taxon>Bacteria</taxon>
        <taxon>Bacillati</taxon>
        <taxon>Actinomycetota</taxon>
        <taxon>Actinomycetes</taxon>
        <taxon>Micromonosporales</taxon>
        <taxon>Micromonosporaceae</taxon>
        <taxon>Micromonospora</taxon>
    </lineage>
</organism>
<proteinExistence type="predicted"/>